<dbReference type="RefSeq" id="WP_272137331.1">
    <property type="nucleotide sequence ID" value="NZ_JAQNDM010000002.1"/>
</dbReference>
<evidence type="ECO:0008006" key="3">
    <source>
        <dbReference type="Google" id="ProtNLM"/>
    </source>
</evidence>
<accession>A0ABT5D7F7</accession>
<protein>
    <recommendedName>
        <fullName evidence="3">SPOR domain-containing protein</fullName>
    </recommendedName>
</protein>
<proteinExistence type="predicted"/>
<dbReference type="Proteomes" id="UP001221838">
    <property type="component" value="Unassembled WGS sequence"/>
</dbReference>
<comment type="caution">
    <text evidence="1">The sequence shown here is derived from an EMBL/GenBank/DDBJ whole genome shotgun (WGS) entry which is preliminary data.</text>
</comment>
<sequence>MLQHHQGVDPDRLRCGGTGTEPAKCTESASFDGTLNATSVSYLNGSPRYLSGNVLFRAFVSAAGGFPNDAGGTPTDTVERLVYSQAAEGAMTLRTALALLLLFATPAAHADAWTWGGRVGRLEVRVTRSGFNDGAGVGGWEADEARAFVRWARRLASALPADAGLLLAQETEGPLQVTLRRCGPRDPACNRPCTSQPLAGIAEGAPDSPEVQVEVLRQASAALSRALALPPEPPDAPLYTLRLHAAASPAEAARFAERFDAEGVVPEGQVFYARCLPCRTREARVAGVEVTAGVFESAAAARASLDRLPARYRTGAGVVALR</sequence>
<evidence type="ECO:0000313" key="1">
    <source>
        <dbReference type="EMBL" id="MDC0709078.1"/>
    </source>
</evidence>
<keyword evidence="2" id="KW-1185">Reference proteome</keyword>
<name>A0ABT5D7F7_9BACT</name>
<reference evidence="1 2" key="1">
    <citation type="submission" date="2022-11" db="EMBL/GenBank/DDBJ databases">
        <title>Minimal conservation of predation-associated metabolite biosynthetic gene clusters underscores biosynthetic potential of Myxococcota including descriptions for ten novel species: Archangium lansinium sp. nov., Myxococcus landrumus sp. nov., Nannocystis bai.</title>
        <authorList>
            <person name="Ahearne A."/>
            <person name="Stevens C."/>
            <person name="Dowd S."/>
        </authorList>
    </citation>
    <scope>NUCLEOTIDE SEQUENCE [LARGE SCALE GENOMIC DNA]</scope>
    <source>
        <strain evidence="1 2">NCWAL01</strain>
    </source>
</reference>
<organism evidence="1 2">
    <name type="scientific">Stigmatella ashevillensis</name>
    <dbReference type="NCBI Taxonomy" id="2995309"/>
    <lineage>
        <taxon>Bacteria</taxon>
        <taxon>Pseudomonadati</taxon>
        <taxon>Myxococcota</taxon>
        <taxon>Myxococcia</taxon>
        <taxon>Myxococcales</taxon>
        <taxon>Cystobacterineae</taxon>
        <taxon>Archangiaceae</taxon>
        <taxon>Stigmatella</taxon>
    </lineage>
</organism>
<dbReference type="EMBL" id="JAQNDM010000002">
    <property type="protein sequence ID" value="MDC0709078.1"/>
    <property type="molecule type" value="Genomic_DNA"/>
</dbReference>
<evidence type="ECO:0000313" key="2">
    <source>
        <dbReference type="Proteomes" id="UP001221838"/>
    </source>
</evidence>
<gene>
    <name evidence="1" type="ORF">POL68_11450</name>
</gene>